<evidence type="ECO:0000256" key="1">
    <source>
        <dbReference type="ARBA" id="ARBA00010613"/>
    </source>
</evidence>
<dbReference type="RefSeq" id="WP_277103865.1">
    <property type="nucleotide sequence ID" value="NZ_BAAAJS010000014.1"/>
</dbReference>
<dbReference type="SUPFAM" id="SSF56317">
    <property type="entry name" value="Carbon-nitrogen hydrolase"/>
    <property type="match status" value="1"/>
</dbReference>
<evidence type="ECO:0000259" key="2">
    <source>
        <dbReference type="PROSITE" id="PS50263"/>
    </source>
</evidence>
<comment type="caution">
    <text evidence="3">The sequence shown here is derived from an EMBL/GenBank/DDBJ whole genome shotgun (WGS) entry which is preliminary data.</text>
</comment>
<dbReference type="PANTHER" id="PTHR23088">
    <property type="entry name" value="NITRILASE-RELATED"/>
    <property type="match status" value="1"/>
</dbReference>
<dbReference type="Gene3D" id="3.60.110.10">
    <property type="entry name" value="Carbon-nitrogen hydrolase"/>
    <property type="match status" value="1"/>
</dbReference>
<dbReference type="PROSITE" id="PS01227">
    <property type="entry name" value="UPF0012"/>
    <property type="match status" value="1"/>
</dbReference>
<protein>
    <submittedName>
        <fullName evidence="3">Amidohydrolase</fullName>
    </submittedName>
</protein>
<feature type="domain" description="CN hydrolase" evidence="2">
    <location>
        <begin position="4"/>
        <end position="263"/>
    </location>
</feature>
<name>A0ABU2B5P2_9CORY</name>
<accession>A0ABU2B5P2</accession>
<keyword evidence="4" id="KW-1185">Reference proteome</keyword>
<comment type="similarity">
    <text evidence="1">Belongs to the carbon-nitrogen hydrolase superfamily. NIT1/NIT2 family.</text>
</comment>
<dbReference type="InterPro" id="IPR001110">
    <property type="entry name" value="UPF0012_CS"/>
</dbReference>
<evidence type="ECO:0000313" key="3">
    <source>
        <dbReference type="EMBL" id="MDR7353941.1"/>
    </source>
</evidence>
<dbReference type="EMBL" id="JAVDYF010000001">
    <property type="protein sequence ID" value="MDR7353941.1"/>
    <property type="molecule type" value="Genomic_DNA"/>
</dbReference>
<dbReference type="PROSITE" id="PS50263">
    <property type="entry name" value="CN_HYDROLASE"/>
    <property type="match status" value="1"/>
</dbReference>
<organism evidence="3 4">
    <name type="scientific">Corynebacterium felinum</name>
    <dbReference type="NCBI Taxonomy" id="131318"/>
    <lineage>
        <taxon>Bacteria</taxon>
        <taxon>Bacillati</taxon>
        <taxon>Actinomycetota</taxon>
        <taxon>Actinomycetes</taxon>
        <taxon>Mycobacteriales</taxon>
        <taxon>Corynebacteriaceae</taxon>
        <taxon>Corynebacterium</taxon>
    </lineage>
</organism>
<dbReference type="CDD" id="cd07581">
    <property type="entry name" value="nitrilase_3"/>
    <property type="match status" value="1"/>
</dbReference>
<sequence>MDKLRIALGQISTTVDKLANLALIEDATRTAAQQGAELILFPEASMQAFGTGRLDGNAEALDGTFVSRLKQLARTYNIAIVCGIFSPADTIERNGKTINRISNVAVACLPSPHDGEVEVVDYAKIHTYDAFGYRESDTVKPGTELVTFDYRNQRFGLAICYDLRFPEQFRQLAQRGATIMLVPISWADGPGKLEQRQLLQRARALDSTSYLLACDQARPDAQEQRTRGAAPTGVGYSAVIGPEGVELASLESHPDVLIYDLDLGAPAALRKTLPVLEVEEKY</sequence>
<evidence type="ECO:0000313" key="4">
    <source>
        <dbReference type="Proteomes" id="UP001183619"/>
    </source>
</evidence>
<dbReference type="PANTHER" id="PTHR23088:SF27">
    <property type="entry name" value="DEAMINATED GLUTATHIONE AMIDASE"/>
    <property type="match status" value="1"/>
</dbReference>
<dbReference type="Proteomes" id="UP001183619">
    <property type="component" value="Unassembled WGS sequence"/>
</dbReference>
<gene>
    <name evidence="3" type="ORF">J2S37_000479</name>
</gene>
<reference evidence="3 4" key="1">
    <citation type="submission" date="2023-07" db="EMBL/GenBank/DDBJ databases">
        <title>Sequencing the genomes of 1000 actinobacteria strains.</title>
        <authorList>
            <person name="Klenk H.-P."/>
        </authorList>
    </citation>
    <scope>NUCLEOTIDE SEQUENCE [LARGE SCALE GENOMIC DNA]</scope>
    <source>
        <strain evidence="3 4">DSM 44508</strain>
    </source>
</reference>
<dbReference type="InterPro" id="IPR003010">
    <property type="entry name" value="C-N_Hydrolase"/>
</dbReference>
<dbReference type="InterPro" id="IPR036526">
    <property type="entry name" value="C-N_Hydrolase_sf"/>
</dbReference>
<proteinExistence type="inferred from homology"/>
<dbReference type="Pfam" id="PF00795">
    <property type="entry name" value="CN_hydrolase"/>
    <property type="match status" value="1"/>
</dbReference>